<evidence type="ECO:0000256" key="5">
    <source>
        <dbReference type="ARBA" id="ARBA00022801"/>
    </source>
</evidence>
<keyword evidence="6" id="KW-0326">Glycosidase</keyword>
<dbReference type="AlphaFoldDB" id="A0A4R7HZN9"/>
<dbReference type="Gene3D" id="2.160.20.10">
    <property type="entry name" value="Single-stranded right-handed beta-helix, Pectin lyase-like"/>
    <property type="match status" value="1"/>
</dbReference>
<gene>
    <name evidence="9" type="ORF">BDK89_2186</name>
</gene>
<evidence type="ECO:0000259" key="7">
    <source>
        <dbReference type="Pfam" id="PF01120"/>
    </source>
</evidence>
<organism evidence="9 10">
    <name type="scientific">Ilumatobacter fluminis</name>
    <dbReference type="NCBI Taxonomy" id="467091"/>
    <lineage>
        <taxon>Bacteria</taxon>
        <taxon>Bacillati</taxon>
        <taxon>Actinomycetota</taxon>
        <taxon>Acidimicrobiia</taxon>
        <taxon>Acidimicrobiales</taxon>
        <taxon>Ilumatobacteraceae</taxon>
        <taxon>Ilumatobacter</taxon>
    </lineage>
</organism>
<dbReference type="InterPro" id="IPR000933">
    <property type="entry name" value="Glyco_hydro_29"/>
</dbReference>
<reference evidence="9 10" key="1">
    <citation type="submission" date="2019-03" db="EMBL/GenBank/DDBJ databases">
        <title>Sequencing the genomes of 1000 actinobacteria strains.</title>
        <authorList>
            <person name="Klenk H.-P."/>
        </authorList>
    </citation>
    <scope>NUCLEOTIDE SEQUENCE [LARGE SCALE GENOMIC DNA]</scope>
    <source>
        <strain evidence="9 10">DSM 18936</strain>
    </source>
</reference>
<dbReference type="EMBL" id="SOAU01000001">
    <property type="protein sequence ID" value="TDT16595.1"/>
    <property type="molecule type" value="Genomic_DNA"/>
</dbReference>
<dbReference type="PANTHER" id="PTHR10030:SF37">
    <property type="entry name" value="ALPHA-L-FUCOSIDASE-RELATED"/>
    <property type="match status" value="1"/>
</dbReference>
<dbReference type="InterPro" id="IPR012334">
    <property type="entry name" value="Pectin_lyas_fold"/>
</dbReference>
<dbReference type="SUPFAM" id="SSF51126">
    <property type="entry name" value="Pectin lyase-like"/>
    <property type="match status" value="1"/>
</dbReference>
<dbReference type="EC" id="3.2.1.51" evidence="3"/>
<dbReference type="Proteomes" id="UP000294558">
    <property type="component" value="Unassembled WGS sequence"/>
</dbReference>
<feature type="domain" description="Right handed beta helix" evidence="8">
    <location>
        <begin position="522"/>
        <end position="666"/>
    </location>
</feature>
<dbReference type="Pfam" id="PF13229">
    <property type="entry name" value="Beta_helix"/>
    <property type="match status" value="1"/>
</dbReference>
<dbReference type="Gene3D" id="3.20.20.80">
    <property type="entry name" value="Glycosidases"/>
    <property type="match status" value="1"/>
</dbReference>
<dbReference type="InterPro" id="IPR011050">
    <property type="entry name" value="Pectin_lyase_fold/virulence"/>
</dbReference>
<dbReference type="GO" id="GO:0016139">
    <property type="term" value="P:glycoside catabolic process"/>
    <property type="evidence" value="ECO:0007669"/>
    <property type="project" value="TreeGrafter"/>
</dbReference>
<sequence length="688" mass="73996">MLVDVSLATVPGWAPVGQDVSWYRAHIDGRVADANLHPTSLVEALHYHRERWGHVDDYDDFFPFLHFDDFDPDAWAGLARDAGMGYAVMTAKHHDGLCWWDAPGTDRTVMHDGPARNVLGQFSAACERAEVVFGVSYSLLDWSDGRYPGTDYVDDVVHPQVIDLVERMGAQLVWADGHWGAGGDRWRSDELHEALRRIRPEVLVDDHWWASRADVRVVEHRLPGGIETDPWEYRRALGASGAFNRAEPDDALASPTALVSELTEVVAKGGHMLLRVGPDAGGAFADAVVERLRAVGGWVRRHQRLIDEGRPWAHWGDADARYLTVDDELYAIDVSGQGRFAHLGNENGRVVSISTADGNPVEFDQTDGGVRLTRPPRRSQRMPAVYLVEHDAPPPPPIELFPAGAEQHTELAELLTDAKPGDIVQLGEGIYVGPARIPDGVTVRGLGPDRTTVDGAESVAVTLGTGSRFEHCRTRGGGRRVGHLPRFSVRVAGDGATIIGCDVVGHVALDGGSPRIISSTASGVVAAGPNRIEIVRSTFGGIGTDVGIAITGGAGHLIDSCEFEGHRAAIVLTGTIGSTIRANRIRARWWGISAVDCEATDIIGNAIESTMRAVDIDGGTEARVTSNAVSDGDSGCVLQDGASNAEIGGNHWARCRVGLLAWGAGEFRQRDNMCADLTSEGHDVVVGP</sequence>
<dbReference type="SMART" id="SM00812">
    <property type="entry name" value="Alpha_L_fucos"/>
    <property type="match status" value="1"/>
</dbReference>
<comment type="similarity">
    <text evidence="2">Belongs to the glycosyl hydrolase 29 family.</text>
</comment>
<comment type="caution">
    <text evidence="9">The sequence shown here is derived from an EMBL/GenBank/DDBJ whole genome shotgun (WGS) entry which is preliminary data.</text>
</comment>
<dbReference type="GO" id="GO:0004560">
    <property type="term" value="F:alpha-L-fucosidase activity"/>
    <property type="evidence" value="ECO:0007669"/>
    <property type="project" value="InterPro"/>
</dbReference>
<evidence type="ECO:0000313" key="10">
    <source>
        <dbReference type="Proteomes" id="UP000294558"/>
    </source>
</evidence>
<evidence type="ECO:0000256" key="1">
    <source>
        <dbReference type="ARBA" id="ARBA00004071"/>
    </source>
</evidence>
<evidence type="ECO:0000256" key="4">
    <source>
        <dbReference type="ARBA" id="ARBA00022729"/>
    </source>
</evidence>
<comment type="function">
    <text evidence="1">Alpha-L-fucosidase is responsible for hydrolyzing the alpha-1,6-linked fucose joined to the reducing-end N-acetylglucosamine of the carbohydrate moieties of glycoproteins.</text>
</comment>
<dbReference type="Pfam" id="PF01120">
    <property type="entry name" value="Alpha_L_fucos"/>
    <property type="match status" value="1"/>
</dbReference>
<dbReference type="GO" id="GO:0005764">
    <property type="term" value="C:lysosome"/>
    <property type="evidence" value="ECO:0007669"/>
    <property type="project" value="TreeGrafter"/>
</dbReference>
<accession>A0A4R7HZN9</accession>
<dbReference type="InterPro" id="IPR017853">
    <property type="entry name" value="GH"/>
</dbReference>
<evidence type="ECO:0000259" key="8">
    <source>
        <dbReference type="Pfam" id="PF13229"/>
    </source>
</evidence>
<evidence type="ECO:0000256" key="6">
    <source>
        <dbReference type="ARBA" id="ARBA00023295"/>
    </source>
</evidence>
<keyword evidence="4" id="KW-0732">Signal</keyword>
<evidence type="ECO:0000313" key="9">
    <source>
        <dbReference type="EMBL" id="TDT16595.1"/>
    </source>
</evidence>
<dbReference type="InterPro" id="IPR016286">
    <property type="entry name" value="FUC_metazoa-typ"/>
</dbReference>
<feature type="domain" description="Glycoside hydrolase family 29 N-terminal" evidence="7">
    <location>
        <begin position="20"/>
        <end position="302"/>
    </location>
</feature>
<dbReference type="GO" id="GO:0006004">
    <property type="term" value="P:fucose metabolic process"/>
    <property type="evidence" value="ECO:0007669"/>
    <property type="project" value="InterPro"/>
</dbReference>
<protein>
    <recommendedName>
        <fullName evidence="3">alpha-L-fucosidase</fullName>
        <ecNumber evidence="3">3.2.1.51</ecNumber>
    </recommendedName>
</protein>
<dbReference type="PANTHER" id="PTHR10030">
    <property type="entry name" value="ALPHA-L-FUCOSIDASE"/>
    <property type="match status" value="1"/>
</dbReference>
<keyword evidence="5" id="KW-0378">Hydrolase</keyword>
<proteinExistence type="inferred from homology"/>
<dbReference type="PRINTS" id="PR00741">
    <property type="entry name" value="GLHYDRLASE29"/>
</dbReference>
<evidence type="ECO:0000256" key="2">
    <source>
        <dbReference type="ARBA" id="ARBA00007951"/>
    </source>
</evidence>
<dbReference type="InterPro" id="IPR039448">
    <property type="entry name" value="Beta_helix"/>
</dbReference>
<evidence type="ECO:0000256" key="3">
    <source>
        <dbReference type="ARBA" id="ARBA00012662"/>
    </source>
</evidence>
<name>A0A4R7HZN9_9ACTN</name>
<dbReference type="SUPFAM" id="SSF51445">
    <property type="entry name" value="(Trans)glycosidases"/>
    <property type="match status" value="1"/>
</dbReference>
<keyword evidence="10" id="KW-1185">Reference proteome</keyword>
<dbReference type="InterPro" id="IPR057739">
    <property type="entry name" value="Glyco_hydro_29_N"/>
</dbReference>